<dbReference type="PROSITE" id="PS01124">
    <property type="entry name" value="HTH_ARAC_FAMILY_2"/>
    <property type="match status" value="1"/>
</dbReference>
<evidence type="ECO:0000313" key="7">
    <source>
        <dbReference type="Proteomes" id="UP001500016"/>
    </source>
</evidence>
<keyword evidence="4" id="KW-0804">Transcription</keyword>
<dbReference type="InterPro" id="IPR009057">
    <property type="entry name" value="Homeodomain-like_sf"/>
</dbReference>
<protein>
    <recommendedName>
        <fullName evidence="5">HTH araC/xylS-type domain-containing protein</fullName>
    </recommendedName>
</protein>
<organism evidence="6 7">
    <name type="scientific">Streptomyces albiaxialis</name>
    <dbReference type="NCBI Taxonomy" id="329523"/>
    <lineage>
        <taxon>Bacteria</taxon>
        <taxon>Bacillati</taxon>
        <taxon>Actinomycetota</taxon>
        <taxon>Actinomycetes</taxon>
        <taxon>Kitasatosporales</taxon>
        <taxon>Streptomycetaceae</taxon>
        <taxon>Streptomyces</taxon>
    </lineage>
</organism>
<evidence type="ECO:0000256" key="2">
    <source>
        <dbReference type="ARBA" id="ARBA00023125"/>
    </source>
</evidence>
<name>A0ABP5ISX5_9ACTN</name>
<comment type="caution">
    <text evidence="6">The sequence shown here is derived from an EMBL/GenBank/DDBJ whole genome shotgun (WGS) entry which is preliminary data.</text>
</comment>
<dbReference type="SUPFAM" id="SSF46689">
    <property type="entry name" value="Homeodomain-like"/>
    <property type="match status" value="2"/>
</dbReference>
<keyword evidence="7" id="KW-1185">Reference proteome</keyword>
<evidence type="ECO:0000256" key="1">
    <source>
        <dbReference type="ARBA" id="ARBA00023015"/>
    </source>
</evidence>
<evidence type="ECO:0000259" key="5">
    <source>
        <dbReference type="PROSITE" id="PS01124"/>
    </source>
</evidence>
<dbReference type="InterPro" id="IPR050204">
    <property type="entry name" value="AraC_XylS_family_regulators"/>
</dbReference>
<dbReference type="EMBL" id="BAAAPE010000030">
    <property type="protein sequence ID" value="GAA2104622.1"/>
    <property type="molecule type" value="Genomic_DNA"/>
</dbReference>
<dbReference type="PANTHER" id="PTHR46796">
    <property type="entry name" value="HTH-TYPE TRANSCRIPTIONAL ACTIVATOR RHAS-RELATED"/>
    <property type="match status" value="1"/>
</dbReference>
<dbReference type="InterPro" id="IPR018062">
    <property type="entry name" value="HTH_AraC-typ_CS"/>
</dbReference>
<dbReference type="SMART" id="SM00342">
    <property type="entry name" value="HTH_ARAC"/>
    <property type="match status" value="1"/>
</dbReference>
<dbReference type="PROSITE" id="PS00041">
    <property type="entry name" value="HTH_ARAC_FAMILY_1"/>
    <property type="match status" value="1"/>
</dbReference>
<evidence type="ECO:0000313" key="6">
    <source>
        <dbReference type="EMBL" id="GAA2104622.1"/>
    </source>
</evidence>
<proteinExistence type="predicted"/>
<feature type="domain" description="HTH araC/xylS-type" evidence="5">
    <location>
        <begin position="173"/>
        <end position="275"/>
    </location>
</feature>
<keyword evidence="2" id="KW-0238">DNA-binding</keyword>
<evidence type="ECO:0000256" key="4">
    <source>
        <dbReference type="ARBA" id="ARBA00023163"/>
    </source>
</evidence>
<dbReference type="RefSeq" id="WP_344535719.1">
    <property type="nucleotide sequence ID" value="NZ_BAAAPE010000030.1"/>
</dbReference>
<dbReference type="Pfam" id="PF12833">
    <property type="entry name" value="HTH_18"/>
    <property type="match status" value="1"/>
</dbReference>
<dbReference type="SUPFAM" id="SSF51215">
    <property type="entry name" value="Regulatory protein AraC"/>
    <property type="match status" value="1"/>
</dbReference>
<reference evidence="7" key="1">
    <citation type="journal article" date="2019" name="Int. J. Syst. Evol. Microbiol.">
        <title>The Global Catalogue of Microorganisms (GCM) 10K type strain sequencing project: providing services to taxonomists for standard genome sequencing and annotation.</title>
        <authorList>
            <consortium name="The Broad Institute Genomics Platform"/>
            <consortium name="The Broad Institute Genome Sequencing Center for Infectious Disease"/>
            <person name="Wu L."/>
            <person name="Ma J."/>
        </authorList>
    </citation>
    <scope>NUCLEOTIDE SEQUENCE [LARGE SCALE GENOMIC DNA]</scope>
    <source>
        <strain evidence="7">JCM 15478</strain>
    </source>
</reference>
<dbReference type="InterPro" id="IPR018060">
    <property type="entry name" value="HTH_AraC"/>
</dbReference>
<dbReference type="InterPro" id="IPR003313">
    <property type="entry name" value="AraC-bd"/>
</dbReference>
<sequence>MRGLLEARERGQEEDGWLRRLDRYPEVGTLAYGTVPANWRVSFDRGIPDHLLHLVVAGRYEGVAGRQRIRVGPGTLMWLKPGETFTLRAADSRPLTLYRLQLPPAPAEDPPLGPVVVLPGAWELRAPLDLLISEREAEQPFREVRTRAALELLFSSTLRIAEHQRTVRPALDPSQRRLLEDHADARVAERVHPAELARLLRFSPEHFTRCFRRTYGCPPKVWLVRRRIQYAARLLDETQDTITYIARSLGYCDVYLFSRQFKSVTGLSPRAYRAR</sequence>
<dbReference type="InterPro" id="IPR037923">
    <property type="entry name" value="HTH-like"/>
</dbReference>
<keyword evidence="3" id="KW-0010">Activator</keyword>
<dbReference type="Proteomes" id="UP001500016">
    <property type="component" value="Unassembled WGS sequence"/>
</dbReference>
<evidence type="ECO:0000256" key="3">
    <source>
        <dbReference type="ARBA" id="ARBA00023159"/>
    </source>
</evidence>
<dbReference type="Pfam" id="PF02311">
    <property type="entry name" value="AraC_binding"/>
    <property type="match status" value="1"/>
</dbReference>
<keyword evidence="1" id="KW-0805">Transcription regulation</keyword>
<gene>
    <name evidence="6" type="ORF">GCM10009801_80370</name>
</gene>
<accession>A0ABP5ISX5</accession>
<dbReference type="Gene3D" id="1.10.10.60">
    <property type="entry name" value="Homeodomain-like"/>
    <property type="match status" value="2"/>
</dbReference>